<dbReference type="Pfam" id="PF08443">
    <property type="entry name" value="RimK"/>
    <property type="match status" value="1"/>
</dbReference>
<keyword evidence="9" id="KW-0464">Manganese</keyword>
<dbReference type="EMBL" id="BJTG01000004">
    <property type="protein sequence ID" value="GEJ57267.1"/>
    <property type="molecule type" value="Genomic_DNA"/>
</dbReference>
<organism evidence="12 13">
    <name type="scientific">Anaeromyxobacter diazotrophicus</name>
    <dbReference type="NCBI Taxonomy" id="2590199"/>
    <lineage>
        <taxon>Bacteria</taxon>
        <taxon>Pseudomonadati</taxon>
        <taxon>Myxococcota</taxon>
        <taxon>Myxococcia</taxon>
        <taxon>Myxococcales</taxon>
        <taxon>Cystobacterineae</taxon>
        <taxon>Anaeromyxobacteraceae</taxon>
        <taxon>Anaeromyxobacter</taxon>
    </lineage>
</organism>
<evidence type="ECO:0000256" key="8">
    <source>
        <dbReference type="ARBA" id="ARBA00022917"/>
    </source>
</evidence>
<dbReference type="Gene3D" id="3.30.1490.20">
    <property type="entry name" value="ATP-grasp fold, A domain"/>
    <property type="match status" value="1"/>
</dbReference>
<dbReference type="InterPro" id="IPR013815">
    <property type="entry name" value="ATP_grasp_subdomain_1"/>
</dbReference>
<evidence type="ECO:0000256" key="4">
    <source>
        <dbReference type="ARBA" id="ARBA00022723"/>
    </source>
</evidence>
<dbReference type="Pfam" id="PF18030">
    <property type="entry name" value="Rimk_N"/>
    <property type="match status" value="1"/>
</dbReference>
<keyword evidence="7" id="KW-0460">Magnesium</keyword>
<dbReference type="InterPro" id="IPR004666">
    <property type="entry name" value="Rp_bS6_RimK/Lys_biosynth_LsyX"/>
</dbReference>
<keyword evidence="4" id="KW-0479">Metal-binding</keyword>
<keyword evidence="3 12" id="KW-0436">Ligase</keyword>
<dbReference type="PROSITE" id="PS50975">
    <property type="entry name" value="ATP_GRASP"/>
    <property type="match status" value="1"/>
</dbReference>
<evidence type="ECO:0000256" key="7">
    <source>
        <dbReference type="ARBA" id="ARBA00022842"/>
    </source>
</evidence>
<evidence type="ECO:0000259" key="11">
    <source>
        <dbReference type="PROSITE" id="PS50975"/>
    </source>
</evidence>
<comment type="caution">
    <text evidence="12">The sequence shown here is derived from an EMBL/GenBank/DDBJ whole genome shotgun (WGS) entry which is preliminary data.</text>
</comment>
<dbReference type="GO" id="GO:0005737">
    <property type="term" value="C:cytoplasm"/>
    <property type="evidence" value="ECO:0007669"/>
    <property type="project" value="TreeGrafter"/>
</dbReference>
<proteinExistence type="predicted"/>
<comment type="cofactor">
    <cofactor evidence="2">
        <name>Mg(2+)</name>
        <dbReference type="ChEBI" id="CHEBI:18420"/>
    </cofactor>
</comment>
<keyword evidence="6 10" id="KW-0067">ATP-binding</keyword>
<dbReference type="GO" id="GO:0009432">
    <property type="term" value="P:SOS response"/>
    <property type="evidence" value="ECO:0007669"/>
    <property type="project" value="TreeGrafter"/>
</dbReference>
<keyword evidence="8" id="KW-0648">Protein biosynthesis</keyword>
<evidence type="ECO:0000256" key="3">
    <source>
        <dbReference type="ARBA" id="ARBA00022598"/>
    </source>
</evidence>
<dbReference type="GO" id="GO:0018169">
    <property type="term" value="F:ribosomal S6-glutamic acid ligase activity"/>
    <property type="evidence" value="ECO:0007669"/>
    <property type="project" value="TreeGrafter"/>
</dbReference>
<dbReference type="NCBIfam" id="TIGR00768">
    <property type="entry name" value="rimK_fam"/>
    <property type="match status" value="1"/>
</dbReference>
<evidence type="ECO:0000256" key="1">
    <source>
        <dbReference type="ARBA" id="ARBA00001936"/>
    </source>
</evidence>
<reference evidence="13" key="1">
    <citation type="journal article" date="2020" name="Appl. Environ. Microbiol.">
        <title>Diazotrophic Anaeromyxobacter Isolates from Soils.</title>
        <authorList>
            <person name="Masuda Y."/>
            <person name="Yamanaka H."/>
            <person name="Xu Z.X."/>
            <person name="Shiratori Y."/>
            <person name="Aono T."/>
            <person name="Amachi S."/>
            <person name="Senoo K."/>
            <person name="Itoh H."/>
        </authorList>
    </citation>
    <scope>NUCLEOTIDE SEQUENCE [LARGE SCALE GENOMIC DNA]</scope>
    <source>
        <strain evidence="13">R267</strain>
    </source>
</reference>
<keyword evidence="5 10" id="KW-0547">Nucleotide-binding</keyword>
<feature type="domain" description="ATP-grasp" evidence="11">
    <location>
        <begin position="104"/>
        <end position="287"/>
    </location>
</feature>
<keyword evidence="13" id="KW-1185">Reference proteome</keyword>
<protein>
    <submittedName>
        <fullName evidence="12">Putative alpha-L-glutamate ligase</fullName>
    </submittedName>
</protein>
<accession>A0A7I9VMP8</accession>
<dbReference type="PANTHER" id="PTHR21621:SF7">
    <property type="entry name" value="RIBOSOMAL PROTEIN BS6--L-GLUTAMATE LIGASE"/>
    <property type="match status" value="1"/>
</dbReference>
<sequence>MHLTILSRSSAIYTTRRLVEAARARGHRARVLDPVQVEMGLGGTAPALYHRRAPFPRTDVVIPRIALSVNQYGLAVVNQLQLLGVTVLNSAQGISASRNKMRCLQLLAGRGIGVPLTVMASDASGLKDMVKHVGGLPVLVKLVAQSEKTGLMICESLPSLEAALEAILGLGQNIVVQQYVKGARGRDLRAFVVGGRVVAALRRRPRAGRFARTLARGARIEACRLPLEDARVAVETARVVGLEVCAVDMLEVKGGPLVFEVNSSPGLREAEEACGVDVAAAIVARAEELRAARPAPLGLARGRRGAAPRRAQLP</sequence>
<dbReference type="InterPro" id="IPR013651">
    <property type="entry name" value="ATP-grasp_RimK-type"/>
</dbReference>
<evidence type="ECO:0000313" key="12">
    <source>
        <dbReference type="EMBL" id="GEJ57267.1"/>
    </source>
</evidence>
<evidence type="ECO:0000256" key="6">
    <source>
        <dbReference type="ARBA" id="ARBA00022840"/>
    </source>
</evidence>
<dbReference type="Gene3D" id="3.30.470.20">
    <property type="entry name" value="ATP-grasp fold, B domain"/>
    <property type="match status" value="1"/>
</dbReference>
<evidence type="ECO:0000256" key="2">
    <source>
        <dbReference type="ARBA" id="ARBA00001946"/>
    </source>
</evidence>
<dbReference type="PANTHER" id="PTHR21621">
    <property type="entry name" value="RIBOSOMAL PROTEIN S6 MODIFICATION PROTEIN"/>
    <property type="match status" value="1"/>
</dbReference>
<name>A0A7I9VMP8_9BACT</name>
<dbReference type="GO" id="GO:0005524">
    <property type="term" value="F:ATP binding"/>
    <property type="evidence" value="ECO:0007669"/>
    <property type="project" value="UniProtKB-UniRule"/>
</dbReference>
<evidence type="ECO:0000256" key="5">
    <source>
        <dbReference type="ARBA" id="ARBA00022741"/>
    </source>
</evidence>
<dbReference type="InterPro" id="IPR041107">
    <property type="entry name" value="Rimk_N"/>
</dbReference>
<dbReference type="Proteomes" id="UP000503640">
    <property type="component" value="Unassembled WGS sequence"/>
</dbReference>
<gene>
    <name evidence="12" type="primary">rimK_1</name>
    <name evidence="12" type="ORF">AMYX_20080</name>
</gene>
<dbReference type="Gene3D" id="3.40.50.20">
    <property type="match status" value="1"/>
</dbReference>
<dbReference type="RefSeq" id="WP_176064733.1">
    <property type="nucleotide sequence ID" value="NZ_BJTG01000004.1"/>
</dbReference>
<comment type="cofactor">
    <cofactor evidence="1">
        <name>Mn(2+)</name>
        <dbReference type="ChEBI" id="CHEBI:29035"/>
    </cofactor>
</comment>
<dbReference type="GO" id="GO:0006412">
    <property type="term" value="P:translation"/>
    <property type="evidence" value="ECO:0007669"/>
    <property type="project" value="UniProtKB-KW"/>
</dbReference>
<evidence type="ECO:0000256" key="10">
    <source>
        <dbReference type="PROSITE-ProRule" id="PRU00409"/>
    </source>
</evidence>
<evidence type="ECO:0000313" key="13">
    <source>
        <dbReference type="Proteomes" id="UP000503640"/>
    </source>
</evidence>
<evidence type="ECO:0000256" key="9">
    <source>
        <dbReference type="ARBA" id="ARBA00023211"/>
    </source>
</evidence>
<dbReference type="InterPro" id="IPR011761">
    <property type="entry name" value="ATP-grasp"/>
</dbReference>
<dbReference type="AlphaFoldDB" id="A0A7I9VMP8"/>
<dbReference type="SUPFAM" id="SSF56059">
    <property type="entry name" value="Glutathione synthetase ATP-binding domain-like"/>
    <property type="match status" value="1"/>
</dbReference>
<dbReference type="GO" id="GO:0046872">
    <property type="term" value="F:metal ion binding"/>
    <property type="evidence" value="ECO:0007669"/>
    <property type="project" value="UniProtKB-KW"/>
</dbReference>